<evidence type="ECO:0000313" key="4">
    <source>
        <dbReference type="Proteomes" id="UP000239485"/>
    </source>
</evidence>
<dbReference type="PANTHER" id="PTHR30337:SF7">
    <property type="entry name" value="PHOSPHOESTERASE"/>
    <property type="match status" value="1"/>
</dbReference>
<dbReference type="Proteomes" id="UP000239485">
    <property type="component" value="Unassembled WGS sequence"/>
</dbReference>
<protein>
    <submittedName>
        <fullName evidence="3">DNA repair exonuclease SbcCD nuclease subunit</fullName>
    </submittedName>
</protein>
<dbReference type="InterPro" id="IPR041796">
    <property type="entry name" value="Mre11_N"/>
</dbReference>
<dbReference type="Gene3D" id="3.60.21.10">
    <property type="match status" value="1"/>
</dbReference>
<dbReference type="InterPro" id="IPR004843">
    <property type="entry name" value="Calcineurin-like_PHP"/>
</dbReference>
<sequence length="430" mass="45551">MPADHRDAAPAPAPARPPSAVRIVHAADIHLDSPLRGLARLGDDDLARTLRQASRGALANLVALCEEQGADVLVIAGDLYDGTWHDYATGRFFTEQMRRLADSGIRVFLASGNHDAESQITHSLTLPPNVHLFDVGAAETLVLDDLGLAVHGQGYRTKAVSDNLAADYPERVSGLVNVGVLHAAVDGSAGEHARYAPCSVADLRALGYEYTALGHIHVRQVLLSGEHTVAYSGNLQGRHPRETGPKGAYVVDLEPGAEARASFHALDVARWEALEVDVSGAQDYPEVLERVQAEFTTARAQAGDRPLVVRATLVGTTPAAARLADAERLREEVGQVAALTGVTCERARSRAAAPAALQPVDADLLAAVRRAAAAQVAQPGELTKPLRQLRTEVGLDLAEGELLDLKDPRTLAALAQEAAAELEARLGGLR</sequence>
<dbReference type="Pfam" id="PF00149">
    <property type="entry name" value="Metallophos"/>
    <property type="match status" value="1"/>
</dbReference>
<dbReference type="RefSeq" id="WP_211290894.1">
    <property type="nucleotide sequence ID" value="NZ_PTJD01000003.1"/>
</dbReference>
<reference evidence="3 4" key="1">
    <citation type="submission" date="2018-02" db="EMBL/GenBank/DDBJ databases">
        <title>Genomic Encyclopedia of Archaeal and Bacterial Type Strains, Phase II (KMG-II): from individual species to whole genera.</title>
        <authorList>
            <person name="Goeker M."/>
        </authorList>
    </citation>
    <scope>NUCLEOTIDE SEQUENCE [LARGE SCALE GENOMIC DNA]</scope>
    <source>
        <strain evidence="3 4">DSM 22857</strain>
    </source>
</reference>
<keyword evidence="3" id="KW-0540">Nuclease</keyword>
<dbReference type="PANTHER" id="PTHR30337">
    <property type="entry name" value="COMPONENT OF ATP-DEPENDENT DSDNA EXONUCLEASE"/>
    <property type="match status" value="1"/>
</dbReference>
<dbReference type="GO" id="GO:0004527">
    <property type="term" value="F:exonuclease activity"/>
    <property type="evidence" value="ECO:0007669"/>
    <property type="project" value="UniProtKB-KW"/>
</dbReference>
<keyword evidence="3" id="KW-0269">Exonuclease</keyword>
<evidence type="ECO:0000313" key="3">
    <source>
        <dbReference type="EMBL" id="PPK97643.1"/>
    </source>
</evidence>
<dbReference type="PIRSF" id="PIRSF033091">
    <property type="entry name" value="Pesterase_YhaO"/>
    <property type="match status" value="1"/>
</dbReference>
<dbReference type="InterPro" id="IPR029052">
    <property type="entry name" value="Metallo-depent_PP-like"/>
</dbReference>
<dbReference type="InterPro" id="IPR014576">
    <property type="entry name" value="Pesterase_YhaO"/>
</dbReference>
<comment type="caution">
    <text evidence="3">The sequence shown here is derived from an EMBL/GenBank/DDBJ whole genome shotgun (WGS) entry which is preliminary data.</text>
</comment>
<dbReference type="AlphaFoldDB" id="A0A2S6ITR9"/>
<evidence type="ECO:0000256" key="1">
    <source>
        <dbReference type="ARBA" id="ARBA00022801"/>
    </source>
</evidence>
<dbReference type="CDD" id="cd00840">
    <property type="entry name" value="MPP_Mre11_N"/>
    <property type="match status" value="1"/>
</dbReference>
<dbReference type="SUPFAM" id="SSF56300">
    <property type="entry name" value="Metallo-dependent phosphatases"/>
    <property type="match status" value="1"/>
</dbReference>
<keyword evidence="1" id="KW-0378">Hydrolase</keyword>
<dbReference type="EMBL" id="PTJD01000003">
    <property type="protein sequence ID" value="PPK97643.1"/>
    <property type="molecule type" value="Genomic_DNA"/>
</dbReference>
<accession>A0A2S6ITR9</accession>
<keyword evidence="4" id="KW-1185">Reference proteome</keyword>
<organism evidence="3 4">
    <name type="scientific">Kineococcus xinjiangensis</name>
    <dbReference type="NCBI Taxonomy" id="512762"/>
    <lineage>
        <taxon>Bacteria</taxon>
        <taxon>Bacillati</taxon>
        <taxon>Actinomycetota</taxon>
        <taxon>Actinomycetes</taxon>
        <taxon>Kineosporiales</taxon>
        <taxon>Kineosporiaceae</taxon>
        <taxon>Kineococcus</taxon>
    </lineage>
</organism>
<proteinExistence type="predicted"/>
<evidence type="ECO:0000259" key="2">
    <source>
        <dbReference type="Pfam" id="PF00149"/>
    </source>
</evidence>
<feature type="domain" description="Calcineurin-like phosphoesterase" evidence="2">
    <location>
        <begin position="22"/>
        <end position="218"/>
    </location>
</feature>
<name>A0A2S6ITR9_9ACTN</name>
<dbReference type="InterPro" id="IPR050535">
    <property type="entry name" value="DNA_Repair-Maintenance_Comp"/>
</dbReference>
<gene>
    <name evidence="3" type="ORF">CLV92_103177</name>
</gene>